<name>A0A419RQM6_9SPHN</name>
<dbReference type="EMBL" id="RAHX01000001">
    <property type="protein sequence ID" value="RJY08065.1"/>
    <property type="molecule type" value="Genomic_DNA"/>
</dbReference>
<dbReference type="OrthoDB" id="9800945at2"/>
<dbReference type="Proteomes" id="UP000285232">
    <property type="component" value="Unassembled WGS sequence"/>
</dbReference>
<evidence type="ECO:0000313" key="2">
    <source>
        <dbReference type="Proteomes" id="UP000285232"/>
    </source>
</evidence>
<sequence length="311" mass="33732">MTAWPHLDYTADRPTIESCHMVSQLVGKLPTRLHPWVNHGWHVALRVSPRGFVTRSMPAGDGRSFTVEIDMRDGCLRIACDNGGAWQVGFVGKTIAVLQSDLRKTLEDASLPAPLHGGPNEVIDAVLFARDDTARPWDADAALRLHGAFAAADRVFNAFRSLYLGKSSPSHMFWGSFDLAVTRFSGRRAPPHPGGFPNLPDHVTREAYSHEVISAGFWPGGGGVDEAAFYAYAYPSPDELGDAAASPESAYWHADLGEFVITYADVAASNDPDAALMAFLQSTYDAAAERLDWPTDCAVRQPSYGSPAQTV</sequence>
<proteinExistence type="predicted"/>
<evidence type="ECO:0000313" key="1">
    <source>
        <dbReference type="EMBL" id="RJY08065.1"/>
    </source>
</evidence>
<dbReference type="AlphaFoldDB" id="A0A419RQM6"/>
<accession>A0A419RQM6</accession>
<protein>
    <submittedName>
        <fullName evidence="1">Uncharacterized protein</fullName>
    </submittedName>
</protein>
<reference evidence="1 2" key="1">
    <citation type="journal article" date="2017" name="Int. J. Syst. Evol. Microbiol.">
        <title>Erythrobacter aquimixticola sp. nov., isolated from the junction between the ocean and a freshwater spring.</title>
        <authorList>
            <person name="Park S."/>
            <person name="Jung Y.T."/>
            <person name="Choi S.J."/>
            <person name="Yoon J.H."/>
        </authorList>
    </citation>
    <scope>NUCLEOTIDE SEQUENCE [LARGE SCALE GENOMIC DNA]</scope>
    <source>
        <strain evidence="1 2">JSSK-14</strain>
    </source>
</reference>
<organism evidence="1 2">
    <name type="scientific">Aurantiacibacter aquimixticola</name>
    <dbReference type="NCBI Taxonomy" id="1958945"/>
    <lineage>
        <taxon>Bacteria</taxon>
        <taxon>Pseudomonadati</taxon>
        <taxon>Pseudomonadota</taxon>
        <taxon>Alphaproteobacteria</taxon>
        <taxon>Sphingomonadales</taxon>
        <taxon>Erythrobacteraceae</taxon>
        <taxon>Aurantiacibacter</taxon>
    </lineage>
</organism>
<dbReference type="RefSeq" id="WP_120046955.1">
    <property type="nucleotide sequence ID" value="NZ_RAHX01000001.1"/>
</dbReference>
<gene>
    <name evidence="1" type="ORF">D6201_00655</name>
</gene>
<keyword evidence="2" id="KW-1185">Reference proteome</keyword>
<comment type="caution">
    <text evidence="1">The sequence shown here is derived from an EMBL/GenBank/DDBJ whole genome shotgun (WGS) entry which is preliminary data.</text>
</comment>
<dbReference type="Pfam" id="PF19459">
    <property type="entry name" value="DUF5996"/>
    <property type="match status" value="1"/>
</dbReference>
<dbReference type="InterPro" id="IPR046038">
    <property type="entry name" value="DUF5996"/>
</dbReference>